<dbReference type="InterPro" id="IPR002347">
    <property type="entry name" value="SDR_fam"/>
</dbReference>
<keyword evidence="5" id="KW-1185">Reference proteome</keyword>
<organism evidence="4 5">
    <name type="scientific">Mumia flava</name>
    <dbReference type="NCBI Taxonomy" id="1348852"/>
    <lineage>
        <taxon>Bacteria</taxon>
        <taxon>Bacillati</taxon>
        <taxon>Actinomycetota</taxon>
        <taxon>Actinomycetes</taxon>
        <taxon>Propionibacteriales</taxon>
        <taxon>Nocardioidaceae</taxon>
        <taxon>Mumia</taxon>
    </lineage>
</organism>
<comment type="similarity">
    <text evidence="1 3">Belongs to the short-chain dehydrogenases/reductases (SDR) family.</text>
</comment>
<evidence type="ECO:0000313" key="5">
    <source>
        <dbReference type="Proteomes" id="UP000230842"/>
    </source>
</evidence>
<dbReference type="InterPro" id="IPR020904">
    <property type="entry name" value="Sc_DH/Rdtase_CS"/>
</dbReference>
<dbReference type="PANTHER" id="PTHR44196:SF1">
    <property type="entry name" value="DEHYDROGENASE_REDUCTASE SDR FAMILY MEMBER 7B"/>
    <property type="match status" value="1"/>
</dbReference>
<evidence type="ECO:0000256" key="3">
    <source>
        <dbReference type="RuleBase" id="RU000363"/>
    </source>
</evidence>
<evidence type="ECO:0000313" key="4">
    <source>
        <dbReference type="EMBL" id="PJJ57897.1"/>
    </source>
</evidence>
<proteinExistence type="inferred from homology"/>
<name>A0A0B2B7V7_9ACTN</name>
<dbReference type="NCBIfam" id="NF006099">
    <property type="entry name" value="PRK08251.1"/>
    <property type="match status" value="1"/>
</dbReference>
<dbReference type="PRINTS" id="PR00081">
    <property type="entry name" value="GDHRDH"/>
</dbReference>
<evidence type="ECO:0000256" key="1">
    <source>
        <dbReference type="ARBA" id="ARBA00006484"/>
    </source>
</evidence>
<dbReference type="Proteomes" id="UP000230842">
    <property type="component" value="Unassembled WGS sequence"/>
</dbReference>
<dbReference type="Pfam" id="PF00106">
    <property type="entry name" value="adh_short"/>
    <property type="match status" value="1"/>
</dbReference>
<evidence type="ECO:0000256" key="2">
    <source>
        <dbReference type="ARBA" id="ARBA00023002"/>
    </source>
</evidence>
<evidence type="ECO:0008006" key="6">
    <source>
        <dbReference type="Google" id="ProtNLM"/>
    </source>
</evidence>
<dbReference type="GO" id="GO:0016491">
    <property type="term" value="F:oxidoreductase activity"/>
    <property type="evidence" value="ECO:0007669"/>
    <property type="project" value="UniProtKB-KW"/>
</dbReference>
<reference evidence="4 5" key="1">
    <citation type="submission" date="2017-11" db="EMBL/GenBank/DDBJ databases">
        <title>Genomic Encyclopedia of Archaeal and Bacterial Type Strains, Phase II (KMG-II): From Individual Species to Whole Genera.</title>
        <authorList>
            <person name="Goeker M."/>
        </authorList>
    </citation>
    <scope>NUCLEOTIDE SEQUENCE [LARGE SCALE GENOMIC DNA]</scope>
    <source>
        <strain evidence="4 5">DSM 27763</strain>
    </source>
</reference>
<dbReference type="PANTHER" id="PTHR44196">
    <property type="entry name" value="DEHYDROGENASE/REDUCTASE SDR FAMILY MEMBER 7B"/>
    <property type="match status" value="1"/>
</dbReference>
<dbReference type="InterPro" id="IPR036291">
    <property type="entry name" value="NAD(P)-bd_dom_sf"/>
</dbReference>
<dbReference type="Gene3D" id="3.40.50.720">
    <property type="entry name" value="NAD(P)-binding Rossmann-like Domain"/>
    <property type="match status" value="1"/>
</dbReference>
<dbReference type="AlphaFoldDB" id="A0A0B2B7V7"/>
<comment type="caution">
    <text evidence="4">The sequence shown here is derived from an EMBL/GenBank/DDBJ whole genome shotgun (WGS) entry which is preliminary data.</text>
</comment>
<accession>A0A0B2B7V7</accession>
<dbReference type="OrthoDB" id="9797538at2"/>
<dbReference type="SUPFAM" id="SSF51735">
    <property type="entry name" value="NAD(P)-binding Rossmann-fold domains"/>
    <property type="match status" value="1"/>
</dbReference>
<sequence length="252" mass="26908">MRTNILITGASSGIGEGMARVWAEKGHNLALTARRLDRLEALQAELTAAHPGIRVVVHALDVTDADRVFEVVQKAGAELGGLDRVVVNAGLGKGGRIGTGRFEANRQTAETNFVAALAQCEAAMAHFYERRSGHLVVVSSVSAMRGMPGSMTTYAATKAGLAHLAEGIRSDLVNRKGHDIAVTTVYPGYIASEMNAQVEQKPKGMVDTETGSRALVAAIDAEKPEAIVPPWPWRPLSFVLRHAPLGLVRRMV</sequence>
<dbReference type="GO" id="GO:0016020">
    <property type="term" value="C:membrane"/>
    <property type="evidence" value="ECO:0007669"/>
    <property type="project" value="TreeGrafter"/>
</dbReference>
<dbReference type="PROSITE" id="PS00061">
    <property type="entry name" value="ADH_SHORT"/>
    <property type="match status" value="1"/>
</dbReference>
<dbReference type="PRINTS" id="PR00080">
    <property type="entry name" value="SDRFAMILY"/>
</dbReference>
<protein>
    <recommendedName>
        <fullName evidence="6">Short-subunit dehydrogenase</fullName>
    </recommendedName>
</protein>
<dbReference type="RefSeq" id="WP_039363667.1">
    <property type="nucleotide sequence ID" value="NZ_PGEZ01000001.1"/>
</dbReference>
<gene>
    <name evidence="4" type="ORF">CLV56_2136</name>
</gene>
<dbReference type="EMBL" id="PGEZ01000001">
    <property type="protein sequence ID" value="PJJ57897.1"/>
    <property type="molecule type" value="Genomic_DNA"/>
</dbReference>
<keyword evidence="2" id="KW-0560">Oxidoreductase</keyword>